<comment type="subcellular location">
    <subcellularLocation>
        <location evidence="1">Mitochondrion</location>
    </subcellularLocation>
</comment>
<protein>
    <recommendedName>
        <fullName evidence="6">Small ribosomal subunit protein uS10m</fullName>
    </recommendedName>
    <alternativeName>
        <fullName evidence="7">28S ribosomal protein S10, mitochondrial</fullName>
    </alternativeName>
</protein>
<reference evidence="11" key="1">
    <citation type="submission" date="2025-08" db="UniProtKB">
        <authorList>
            <consortium name="RefSeq"/>
        </authorList>
    </citation>
    <scope>IDENTIFICATION</scope>
    <source>
        <tissue evidence="11">Whole sample</tissue>
    </source>
</reference>
<proteinExistence type="inferred from homology"/>
<feature type="compositionally biased region" description="Basic and acidic residues" evidence="8">
    <location>
        <begin position="262"/>
        <end position="277"/>
    </location>
</feature>
<accession>A0A8B8DNI0</accession>
<dbReference type="PANTHER" id="PTHR13334:SF4">
    <property type="entry name" value="SMALL RIBOSOMAL SUBUNIT PROTEIN US10M"/>
    <property type="match status" value="1"/>
</dbReference>
<evidence type="ECO:0000256" key="1">
    <source>
        <dbReference type="ARBA" id="ARBA00004173"/>
    </source>
</evidence>
<feature type="region of interest" description="Disordered" evidence="8">
    <location>
        <begin position="244"/>
        <end position="406"/>
    </location>
</feature>
<dbReference type="KEGG" id="cvn:111128042"/>
<dbReference type="InterPro" id="IPR040055">
    <property type="entry name" value="Ribosomal_uS10m"/>
</dbReference>
<dbReference type="SUPFAM" id="SSF54999">
    <property type="entry name" value="Ribosomal protein S10"/>
    <property type="match status" value="1"/>
</dbReference>
<feature type="compositionally biased region" description="Basic and acidic residues" evidence="8">
    <location>
        <begin position="385"/>
        <end position="406"/>
    </location>
</feature>
<evidence type="ECO:0000256" key="8">
    <source>
        <dbReference type="SAM" id="MobiDB-lite"/>
    </source>
</evidence>
<dbReference type="InterPro" id="IPR036838">
    <property type="entry name" value="Ribosomal_uS10_dom_sf"/>
</dbReference>
<keyword evidence="10" id="KW-1185">Reference proteome</keyword>
<sequence length="406" mass="46892">MASGRAVMACKKFSSLFQKATLCQSFNIKPVSSLLQNFSLRGLSTQDRQPSQQTEDDLYSKIMIEVKGHDPKVLDSYYWYLKQTAYHLDLGPNDTYVQKKPVIDKLTLNKSVHVYKKHRVQYEARTHYRTFIYYYLTGSTASTFLEYIQRNLPEGVAMKVTKFKMERLPEHLEKETFFSLEEKETAGHLLPKGTEDTMEIPDVNIDDPNMRKRDVRNNLFKSLLDSNFETCRLYDRKNKHLESEQKEAISSELQHTEMITSEPEHREVISSEPEHTEVISSEPECTEVISSEPEHIEVISSEPEHTEVISSKPEHREVISSETKKDVQKKPTKTDKLGIELSDSQSKKDAEESDTSSSSSDSDSDSDDENEEDKKNDEKEETEEKPDVKKDKDLEENTSKKDPKEK</sequence>
<keyword evidence="3" id="KW-0689">Ribosomal protein</keyword>
<dbReference type="OrthoDB" id="366214at2759"/>
<evidence type="ECO:0000256" key="7">
    <source>
        <dbReference type="ARBA" id="ARBA00035544"/>
    </source>
</evidence>
<dbReference type="PANTHER" id="PTHR13334">
    <property type="entry name" value="MITOCHONDRIAL 28S RIBOSOMAL PROTEIN S10"/>
    <property type="match status" value="1"/>
</dbReference>
<feature type="compositionally biased region" description="Acidic residues" evidence="8">
    <location>
        <begin position="362"/>
        <end position="371"/>
    </location>
</feature>
<evidence type="ECO:0000313" key="11">
    <source>
        <dbReference type="RefSeq" id="XP_022329144.1"/>
    </source>
</evidence>
<dbReference type="InterPro" id="IPR027486">
    <property type="entry name" value="Ribosomal_uS10_dom"/>
</dbReference>
<keyword evidence="5" id="KW-0687">Ribonucleoprotein</keyword>
<dbReference type="GO" id="GO:0005763">
    <property type="term" value="C:mitochondrial small ribosomal subunit"/>
    <property type="evidence" value="ECO:0007669"/>
    <property type="project" value="InterPro"/>
</dbReference>
<dbReference type="Proteomes" id="UP000694844">
    <property type="component" value="Chromosome 4"/>
</dbReference>
<evidence type="ECO:0000256" key="4">
    <source>
        <dbReference type="ARBA" id="ARBA00023128"/>
    </source>
</evidence>
<keyword evidence="4" id="KW-0496">Mitochondrion</keyword>
<dbReference type="AlphaFoldDB" id="A0A8B8DNI0"/>
<evidence type="ECO:0000259" key="9">
    <source>
        <dbReference type="SMART" id="SM01403"/>
    </source>
</evidence>
<gene>
    <name evidence="11" type="primary">LOC111128042</name>
</gene>
<comment type="similarity">
    <text evidence="2">Belongs to the universal ribosomal protein uS10 family.</text>
</comment>
<dbReference type="SMART" id="SM01403">
    <property type="entry name" value="Ribosomal_S10"/>
    <property type="match status" value="1"/>
</dbReference>
<organism evidence="10 11">
    <name type="scientific">Crassostrea virginica</name>
    <name type="common">Eastern oyster</name>
    <dbReference type="NCBI Taxonomy" id="6565"/>
    <lineage>
        <taxon>Eukaryota</taxon>
        <taxon>Metazoa</taxon>
        <taxon>Spiralia</taxon>
        <taxon>Lophotrochozoa</taxon>
        <taxon>Mollusca</taxon>
        <taxon>Bivalvia</taxon>
        <taxon>Autobranchia</taxon>
        <taxon>Pteriomorphia</taxon>
        <taxon>Ostreida</taxon>
        <taxon>Ostreoidea</taxon>
        <taxon>Ostreidae</taxon>
        <taxon>Crassostrea</taxon>
    </lineage>
</organism>
<evidence type="ECO:0000256" key="2">
    <source>
        <dbReference type="ARBA" id="ARBA00007102"/>
    </source>
</evidence>
<evidence type="ECO:0000256" key="6">
    <source>
        <dbReference type="ARBA" id="ARBA00035261"/>
    </source>
</evidence>
<evidence type="ECO:0000313" key="10">
    <source>
        <dbReference type="Proteomes" id="UP000694844"/>
    </source>
</evidence>
<dbReference type="Gene3D" id="3.30.70.600">
    <property type="entry name" value="Ribosomal protein S10 domain"/>
    <property type="match status" value="1"/>
</dbReference>
<feature type="domain" description="Small ribosomal subunit protein uS10" evidence="9">
    <location>
        <begin position="63"/>
        <end position="161"/>
    </location>
</feature>
<dbReference type="GeneID" id="111128042"/>
<name>A0A8B8DNI0_CRAVI</name>
<evidence type="ECO:0000256" key="3">
    <source>
        <dbReference type="ARBA" id="ARBA00022980"/>
    </source>
</evidence>
<dbReference type="Pfam" id="PF00338">
    <property type="entry name" value="Ribosomal_S10"/>
    <property type="match status" value="1"/>
</dbReference>
<evidence type="ECO:0000256" key="5">
    <source>
        <dbReference type="ARBA" id="ARBA00023274"/>
    </source>
</evidence>
<dbReference type="RefSeq" id="XP_022329144.1">
    <property type="nucleotide sequence ID" value="XM_022473436.1"/>
</dbReference>
<feature type="compositionally biased region" description="Basic and acidic residues" evidence="8">
    <location>
        <begin position="292"/>
        <end position="338"/>
    </location>
</feature>